<keyword evidence="3" id="KW-1185">Reference proteome</keyword>
<name>B6ESY4_ALISL</name>
<reference evidence="2 3" key="1">
    <citation type="journal article" date="2008" name="BMC Genomics">
        <title>The genome sequence of the fish pathogen Aliivibrio salmonicida strain LFI1238 shows extensive evidence of gene decay.</title>
        <authorList>
            <person name="Hjerde E."/>
            <person name="Lorentzen M.S."/>
            <person name="Holden M.T."/>
            <person name="Seeger K."/>
            <person name="Paulsen S."/>
            <person name="Bason N."/>
            <person name="Churcher C."/>
            <person name="Harris D."/>
            <person name="Norbertczak H."/>
            <person name="Quail M.A."/>
            <person name="Sanders S."/>
            <person name="Thurston S."/>
            <person name="Parkhill J."/>
            <person name="Willassen N.P."/>
            <person name="Thomson N.R."/>
        </authorList>
    </citation>
    <scope>NUCLEOTIDE SEQUENCE [LARGE SCALE GENOMIC DNA]</scope>
    <source>
        <strain evidence="2 3">LFI1238</strain>
    </source>
</reference>
<keyword evidence="1" id="KW-0732">Signal</keyword>
<dbReference type="RefSeq" id="WP_012548851.1">
    <property type="nucleotide sequence ID" value="NC_011311.1"/>
</dbReference>
<sequence>MNLSLSLLLILVLSPLALAGQEATFNAHLNWAKGATTSTQAKSEFALTPEDYCNDATCKTQLHAPQQTQLSSSELESKAQAQYLTNEGAQAINDGFSKGRPSVENDPTYEFALLAQENAYEISHGLSNPFVDCTSGTLCSLINVQKTCKAPTNTPLIYVQTPTLVTDIRPISTYSCPSGTRLQGNRCVYTERQCRYDRQNLVTKTTRKSREWCFSEGMSYRWNGKEVNRNGFSQGGSKKKYNTSRCKVQEYQICGSVTKSRSATAHCPSGYTLTGDHCSKKIVTWPKSRPTGLISECQSTNNVCVEGSKTKIIDGIRVSLPCWKYETTYQCQTTNTCDALSECTNVSKTCSLMQQGVCVEETLTKSCQEKSCQANTLQCGETSFCLDGDCYDATPTQSDDFHTSVSALAAISAAAEDLGEPPTMFKGTAMKCEKKAAGINDCCKDSGWGQSLGMSCSPEEEALGKAKEGKLTIYVGQYCAKKILGVCTRKKRSYCVYDSKLARIIQEQGTRHQLGLSNGSAKDPTCNPITPEQLQQINFEHLDFSDFYGDMNDNMALPSQNEIQSRLQNNVN</sequence>
<dbReference type="NCBIfam" id="TIGR02750">
    <property type="entry name" value="TraN_Ftype"/>
    <property type="match status" value="1"/>
</dbReference>
<dbReference type="Proteomes" id="UP000001730">
    <property type="component" value="Plasmid pVSAL840"/>
</dbReference>
<evidence type="ECO:0000313" key="3">
    <source>
        <dbReference type="Proteomes" id="UP000001730"/>
    </source>
</evidence>
<feature type="chain" id="PRO_5002844825" evidence="1">
    <location>
        <begin position="20"/>
        <end position="572"/>
    </location>
</feature>
<dbReference type="EMBL" id="FM178381">
    <property type="protein sequence ID" value="CAQ81872.1"/>
    <property type="molecule type" value="Genomic_DNA"/>
</dbReference>
<feature type="signal peptide" evidence="1">
    <location>
        <begin position="1"/>
        <end position="19"/>
    </location>
</feature>
<accession>B6ESY4</accession>
<evidence type="ECO:0000313" key="2">
    <source>
        <dbReference type="EMBL" id="CAQ81872.1"/>
    </source>
</evidence>
<dbReference type="KEGG" id="vsa:VSAL_p840_13"/>
<dbReference type="InterPro" id="IPR014121">
    <property type="entry name" value="TraN_Ftype"/>
</dbReference>
<dbReference type="NCBIfam" id="NF009017">
    <property type="entry name" value="PRK12355.3-3"/>
    <property type="match status" value="1"/>
</dbReference>
<dbReference type="Pfam" id="PF06986">
    <property type="entry name" value="F_T4SS_TraN"/>
    <property type="match status" value="1"/>
</dbReference>
<keyword evidence="2" id="KW-0614">Plasmid</keyword>
<geneLocation type="plasmid" evidence="2 3">
    <name>pVSAL840</name>
</geneLocation>
<evidence type="ECO:0000256" key="1">
    <source>
        <dbReference type="SAM" id="SignalP"/>
    </source>
</evidence>
<protein>
    <submittedName>
        <fullName evidence="2">Conjugative transfer protein TraN</fullName>
    </submittedName>
</protein>
<dbReference type="HOGENOM" id="CLU_015924_1_0_6"/>
<dbReference type="AlphaFoldDB" id="B6ESY4"/>
<proteinExistence type="predicted"/>
<organism evidence="2 3">
    <name type="scientific">Aliivibrio salmonicida (strain LFI1238)</name>
    <name type="common">Vibrio salmonicida (strain LFI1238)</name>
    <dbReference type="NCBI Taxonomy" id="316275"/>
    <lineage>
        <taxon>Bacteria</taxon>
        <taxon>Pseudomonadati</taxon>
        <taxon>Pseudomonadota</taxon>
        <taxon>Gammaproteobacteria</taxon>
        <taxon>Vibrionales</taxon>
        <taxon>Vibrionaceae</taxon>
        <taxon>Aliivibrio</taxon>
    </lineage>
</organism>
<gene>
    <name evidence="2" type="primary">traN</name>
    <name evidence="2" type="ordered locus">VSAL_p840_13</name>
</gene>